<evidence type="ECO:0000313" key="3">
    <source>
        <dbReference type="Proteomes" id="UP000317158"/>
    </source>
</evidence>
<feature type="domain" description="Serine/threonine specific protein phosphatases" evidence="1">
    <location>
        <begin position="17"/>
        <end position="264"/>
    </location>
</feature>
<dbReference type="Gene3D" id="3.60.21.10">
    <property type="match status" value="1"/>
</dbReference>
<evidence type="ECO:0000259" key="1">
    <source>
        <dbReference type="SMART" id="SM00156"/>
    </source>
</evidence>
<dbReference type="PANTHER" id="PTHR11668">
    <property type="entry name" value="SERINE/THREONINE PROTEIN PHOSPHATASE"/>
    <property type="match status" value="1"/>
</dbReference>
<dbReference type="Pfam" id="PF00149">
    <property type="entry name" value="Metallophos"/>
    <property type="match status" value="1"/>
</dbReference>
<dbReference type="PANTHER" id="PTHR11668:SF496">
    <property type="entry name" value="SERINE_THREONINE-PROTEIN PHOSPHATASE"/>
    <property type="match status" value="1"/>
</dbReference>
<name>A0A520KRK9_METT2</name>
<accession>A0A520KRK9</accession>
<dbReference type="SMART" id="SM00156">
    <property type="entry name" value="PP2Ac"/>
    <property type="match status" value="1"/>
</dbReference>
<dbReference type="InterPro" id="IPR050341">
    <property type="entry name" value="PP1_catalytic_subunit"/>
</dbReference>
<dbReference type="EMBL" id="RXIF01000006">
    <property type="protein sequence ID" value="RZN64432.1"/>
    <property type="molecule type" value="Genomic_DNA"/>
</dbReference>
<dbReference type="PRINTS" id="PR00114">
    <property type="entry name" value="STPHPHTASE"/>
</dbReference>
<organism evidence="2 3">
    <name type="scientific">Methanoliparum thermophilum</name>
    <dbReference type="NCBI Taxonomy" id="2491083"/>
    <lineage>
        <taxon>Archaea</taxon>
        <taxon>Methanobacteriati</taxon>
        <taxon>Methanobacteriota</taxon>
        <taxon>Candidatus Methanoliparia</taxon>
        <taxon>Candidatus Methanoliparales</taxon>
        <taxon>Candidatus Methanoliparaceae</taxon>
        <taxon>Candidatus Methanoliparum</taxon>
    </lineage>
</organism>
<proteinExistence type="predicted"/>
<dbReference type="GO" id="GO:0016787">
    <property type="term" value="F:hydrolase activity"/>
    <property type="evidence" value="ECO:0007669"/>
    <property type="project" value="InterPro"/>
</dbReference>
<dbReference type="InterPro" id="IPR029052">
    <property type="entry name" value="Metallo-depent_PP-like"/>
</dbReference>
<dbReference type="CDD" id="cd00144">
    <property type="entry name" value="MPP_PPP_family"/>
    <property type="match status" value="1"/>
</dbReference>
<gene>
    <name evidence="2" type="ORF">EF806_03550</name>
</gene>
<dbReference type="InterPro" id="IPR006186">
    <property type="entry name" value="Ser/Thr-sp_prot-phosphatase"/>
</dbReference>
<evidence type="ECO:0000313" key="2">
    <source>
        <dbReference type="EMBL" id="RZN64432.1"/>
    </source>
</evidence>
<protein>
    <submittedName>
        <fullName evidence="2">Serine/threonine protein phosphatase</fullName>
    </submittedName>
</protein>
<sequence length="268" mass="31017">MIDKNRLRRLLDDLKSISDKDIEEIIFEAGKILEKENLVCIDREKAIFVGDTHGDLDATQKVLSRYLNRDNIVVFLGDYVDRGKNSLENINYLLIAKILYPKNLILLQGNHEAIKILRFYPADFWDSLSNKFYNLYSDLLARLPLVLTTNNGIIALHGALPNVSNLQEINMIERGDELWKQITWGDFYEMDGEFLGNDSITGRPMFGRDYFNRVMHSLNMNILIRSHQPSADTRMFNNRCITIFTSDAYSPERRILISDADDISIVYI</sequence>
<dbReference type="Proteomes" id="UP000317158">
    <property type="component" value="Unassembled WGS sequence"/>
</dbReference>
<reference evidence="2 3" key="1">
    <citation type="journal article" date="2019" name="Nat. Microbiol.">
        <title>Wide diversity of methane and short-chain alkane metabolisms in uncultured archaea.</title>
        <authorList>
            <person name="Borrel G."/>
            <person name="Adam P.S."/>
            <person name="McKay L.J."/>
            <person name="Chen L.X."/>
            <person name="Sierra-Garcia I.N."/>
            <person name="Sieber C.M."/>
            <person name="Letourneur Q."/>
            <person name="Ghozlane A."/>
            <person name="Andersen G.L."/>
            <person name="Li W.J."/>
            <person name="Hallam S.J."/>
            <person name="Muyzer G."/>
            <person name="de Oliveira V.M."/>
            <person name="Inskeep W.P."/>
            <person name="Banfield J.F."/>
            <person name="Gribaldo S."/>
        </authorList>
    </citation>
    <scope>NUCLEOTIDE SEQUENCE [LARGE SCALE GENOMIC DNA]</scope>
    <source>
        <strain evidence="2">NM1a</strain>
    </source>
</reference>
<dbReference type="InterPro" id="IPR004843">
    <property type="entry name" value="Calcineurin-like_PHP"/>
</dbReference>
<dbReference type="AlphaFoldDB" id="A0A520KRK9"/>
<dbReference type="SUPFAM" id="SSF56300">
    <property type="entry name" value="Metallo-dependent phosphatases"/>
    <property type="match status" value="1"/>
</dbReference>
<comment type="caution">
    <text evidence="2">The sequence shown here is derived from an EMBL/GenBank/DDBJ whole genome shotgun (WGS) entry which is preliminary data.</text>
</comment>